<dbReference type="PANTHER" id="PTHR35807">
    <property type="entry name" value="TRANSCRIPTIONAL REGULATOR REDD-RELATED"/>
    <property type="match status" value="1"/>
</dbReference>
<dbReference type="Gene3D" id="1.25.40.10">
    <property type="entry name" value="Tetratricopeptide repeat domain"/>
    <property type="match status" value="3"/>
</dbReference>
<dbReference type="GO" id="GO:0000160">
    <property type="term" value="P:phosphorelay signal transduction system"/>
    <property type="evidence" value="ECO:0007669"/>
    <property type="project" value="UniProtKB-KW"/>
</dbReference>
<evidence type="ECO:0000256" key="2">
    <source>
        <dbReference type="ARBA" id="ARBA00023015"/>
    </source>
</evidence>
<dbReference type="CDD" id="cd15831">
    <property type="entry name" value="BTAD"/>
    <property type="match status" value="1"/>
</dbReference>
<dbReference type="AlphaFoldDB" id="A0A1I2FBN0"/>
<dbReference type="Pfam" id="PF13424">
    <property type="entry name" value="TPR_12"/>
    <property type="match status" value="1"/>
</dbReference>
<accession>A0A1I2FBN0</accession>
<dbReference type="InterPro" id="IPR051677">
    <property type="entry name" value="AfsR-DnrI-RedD_regulator"/>
</dbReference>
<dbReference type="InterPro" id="IPR027417">
    <property type="entry name" value="P-loop_NTPase"/>
</dbReference>
<dbReference type="Gene3D" id="1.10.10.10">
    <property type="entry name" value="Winged helix-like DNA-binding domain superfamily/Winged helix DNA-binding domain"/>
    <property type="match status" value="1"/>
</dbReference>
<evidence type="ECO:0000256" key="3">
    <source>
        <dbReference type="ARBA" id="ARBA00023163"/>
    </source>
</evidence>
<dbReference type="GO" id="GO:0003677">
    <property type="term" value="F:DNA binding"/>
    <property type="evidence" value="ECO:0007669"/>
    <property type="project" value="UniProtKB-KW"/>
</dbReference>
<dbReference type="Gene3D" id="3.40.50.300">
    <property type="entry name" value="P-loop containing nucleotide triphosphate hydrolases"/>
    <property type="match status" value="1"/>
</dbReference>
<gene>
    <name evidence="5" type="ORF">SAMN02787118_103359</name>
</gene>
<dbReference type="InterPro" id="IPR005158">
    <property type="entry name" value="BTAD"/>
</dbReference>
<dbReference type="Pfam" id="PF03704">
    <property type="entry name" value="BTAD"/>
    <property type="match status" value="1"/>
</dbReference>
<proteinExistence type="predicted"/>
<dbReference type="InterPro" id="IPR011990">
    <property type="entry name" value="TPR-like_helical_dom_sf"/>
</dbReference>
<dbReference type="GO" id="GO:0006355">
    <property type="term" value="P:regulation of DNA-templated transcription"/>
    <property type="evidence" value="ECO:0007669"/>
    <property type="project" value="TreeGrafter"/>
</dbReference>
<dbReference type="GO" id="GO:0043531">
    <property type="term" value="F:ADP binding"/>
    <property type="evidence" value="ECO:0007669"/>
    <property type="project" value="InterPro"/>
</dbReference>
<dbReference type="InterPro" id="IPR002182">
    <property type="entry name" value="NB-ARC"/>
</dbReference>
<keyword evidence="1" id="KW-0902">Two-component regulatory system</keyword>
<name>A0A1I2FBN0_9ACTN</name>
<dbReference type="EMBL" id="FONR01000003">
    <property type="protein sequence ID" value="SFF02148.1"/>
    <property type="molecule type" value="Genomic_DNA"/>
</dbReference>
<dbReference type="PANTHER" id="PTHR35807:SF1">
    <property type="entry name" value="TRANSCRIPTIONAL REGULATOR REDD"/>
    <property type="match status" value="1"/>
</dbReference>
<dbReference type="InterPro" id="IPR036388">
    <property type="entry name" value="WH-like_DNA-bd_sf"/>
</dbReference>
<dbReference type="InterPro" id="IPR019734">
    <property type="entry name" value="TPR_rpt"/>
</dbReference>
<evidence type="ECO:0000259" key="4">
    <source>
        <dbReference type="SMART" id="SM01043"/>
    </source>
</evidence>
<dbReference type="Pfam" id="PF00931">
    <property type="entry name" value="NB-ARC"/>
    <property type="match status" value="1"/>
</dbReference>
<reference evidence="5 6" key="1">
    <citation type="submission" date="2016-10" db="EMBL/GenBank/DDBJ databases">
        <authorList>
            <person name="de Groot N.N."/>
        </authorList>
    </citation>
    <scope>NUCLEOTIDE SEQUENCE [LARGE SCALE GENOMIC DNA]</scope>
    <source>
        <strain evidence="5 6">OK461</strain>
    </source>
</reference>
<dbReference type="SUPFAM" id="SSF48452">
    <property type="entry name" value="TPR-like"/>
    <property type="match status" value="3"/>
</dbReference>
<keyword evidence="2" id="KW-0805">Transcription regulation</keyword>
<evidence type="ECO:0000313" key="6">
    <source>
        <dbReference type="Proteomes" id="UP000181942"/>
    </source>
</evidence>
<keyword evidence="3" id="KW-0804">Transcription</keyword>
<dbReference type="SMART" id="SM01043">
    <property type="entry name" value="BTAD"/>
    <property type="match status" value="1"/>
</dbReference>
<sequence>MSHEQLLDSVWGSETPASGHKVLASHVNPLRRALDAEGTLPAESVIRSGKGWYRFAVDGVRLDTASLTERGDEALRTKASGDLAGATDQLSAALALFRGEPLSNLPGPFARNERQRLLERRRTLRIERLKCLVLLSRFGDALDDLADLFGSDRYDESLLALRMRALYGCERQTEALNAYEDMRVRLRDELGVDPGEELRRVYEAVLHQDDTFLLSRAAPPAHVLSKPRDSAMPAPAELPHNTAGFAGRTGELARLHTLLPPEQGRGPANTVVISAIGGAAGIGKTALAVHWAHQVRDRFPDGQLYVNLHGFDHDRQPLEPGEALELLLRSLGLAASEIPPHHESQGRVFRTLVAGRRMLVLLDNAASAEQVRPLLPGSPTCCVVVTSRDRLGDLVAHDGAHALPLDLLQPDEARTLLSRTLGADRVAADEHAVDELIRLCGGLPLALRVAAARLAGDPGLRPANLVAEMTEGNRLEALEPDGDANSPLRTAFSVSYRVLAPAARRLFRLLGLFPGPEFTAEAAAALLPAPLPQGRRLLGALAAAHLIEPATAGRYRFHDLLREYAQERALVEETGADRGAALERLLIWYLHAARAASGTWLFPELPPELRAYDQQGMPSAAEDSQWLEAERANLLAVINHAARHGPRPVAWHLTSVLLGHFWLHLPRGTWLATAQTALDAATAEGDLYGQAAMQNSLGVIRWDWGQAKQAMDHHARALDISRELGWAVCEAAALDGRGCVEWSMGRLDSAHEHITAGLRIAREVGNPHVEAFGLLGLGMVCRDLGRLREAAAHLELAISRSAVLSWWDDSPALQTLGWVYWELGRLVDGLDVLGPWVSPDRRPGYRNARARMVGAVARINIELGRQDEGLEQAERAFAMVKDTGRPWIQSGILTTVAAAHRHLAHFDRSLEADAQALTLARKAGFGRAEADSILGLSLTHRQLGHHDEARRHAEQALRLAREYGFRVVEGQALTVLCGTAESESAHATAVSLGREALAIHRETGHRLGEARTLVALARALQKTDDAAAEPMRQQALDIFWDVGVPAEGHKDLDW</sequence>
<dbReference type="PRINTS" id="PR00364">
    <property type="entry name" value="DISEASERSIST"/>
</dbReference>
<evidence type="ECO:0000313" key="5">
    <source>
        <dbReference type="EMBL" id="SFF02148.1"/>
    </source>
</evidence>
<protein>
    <submittedName>
        <fullName evidence="5">DNA-binding transcriptional activator of the SARP family</fullName>
    </submittedName>
</protein>
<organism evidence="5 6">
    <name type="scientific">Streptomyces mirabilis</name>
    <dbReference type="NCBI Taxonomy" id="68239"/>
    <lineage>
        <taxon>Bacteria</taxon>
        <taxon>Bacillati</taxon>
        <taxon>Actinomycetota</taxon>
        <taxon>Actinomycetes</taxon>
        <taxon>Kitasatosporales</taxon>
        <taxon>Streptomycetaceae</taxon>
        <taxon>Streptomyces</taxon>
    </lineage>
</organism>
<feature type="domain" description="Bacterial transcriptional activator" evidence="4">
    <location>
        <begin position="62"/>
        <end position="206"/>
    </location>
</feature>
<dbReference type="SMART" id="SM00028">
    <property type="entry name" value="TPR"/>
    <property type="match status" value="4"/>
</dbReference>
<evidence type="ECO:0000256" key="1">
    <source>
        <dbReference type="ARBA" id="ARBA00023012"/>
    </source>
</evidence>
<keyword evidence="5" id="KW-0238">DNA-binding</keyword>
<dbReference type="Proteomes" id="UP000181942">
    <property type="component" value="Unassembled WGS sequence"/>
</dbReference>
<dbReference type="SUPFAM" id="SSF52540">
    <property type="entry name" value="P-loop containing nucleoside triphosphate hydrolases"/>
    <property type="match status" value="1"/>
</dbReference>